<feature type="domain" description="DUF6535" evidence="2">
    <location>
        <begin position="9"/>
        <end position="60"/>
    </location>
</feature>
<feature type="transmembrane region" description="Helical" evidence="1">
    <location>
        <begin position="68"/>
        <end position="90"/>
    </location>
</feature>
<sequence>MAQPLCTRRRARSLDARCRKRQQKLFGIDHWHFRGVIELLPLLLQASLLLFGVGMSSFIWIRHRTIGTILIAATSVGVLLYITTTIAALLSPHCPFQTPLATQGGVLWRAVLKHLKSVNRLMMSDIRSTLRHIRRQHPRLYPIAAKLLPPLLSVKYILQRPVIKLWRAVQYVARTPTRIRTWVDDNQRREFIDAHPTTSQMGQSSFNRSLHRNVLSLRYMLGRLHRYFISHSSTSVPITNFVTLPTALQPDAITVLWILETVTEPTTTVTAMQMVPEVDWPQELDVFPLFCQLSASFADLLSSNQIISRRSEMSDHAAANAKALTHLFIERLSSGDDLLDKLRIWNYDIWSRLRRDWLYPSLNTANSPANSTRNYDLINMYGSVVATNFSQSLYAGTITSWKAHLIPLTIIRPKGAEGFMTQGGFEYLCRLLGTPMALPSPILTDLLVAAGLVSGMRFAKESLLKLDKSQQLHLMLEAVFHSIQSGCTSTSPAVASRSLALLRLVHPIYVEQRRDAESSADSYALWCLLLSRHLASRRPRTPSMRSPSGDSAAINVDAMMALRLSLENAGGYSSSLANTHGTEGLWNMSYIHYGSVHFGSMPFSFQNAGSASFEWLLGFAYVLKCQHENAIDIDSSNSKEFQYGVADALLALSGLICSTLRIDMDLTNSHLLEILCWSLGTDQPTYLRNTSLKLLRDLLGGLQYRLKSREDMPLRPAFVHRLTEDFFACLAP</sequence>
<keyword evidence="1" id="KW-0472">Membrane</keyword>
<keyword evidence="4" id="KW-1185">Reference proteome</keyword>
<dbReference type="InterPro" id="IPR045338">
    <property type="entry name" value="DUF6535"/>
</dbReference>
<gene>
    <name evidence="3" type="ORF">HGRIS_008257</name>
</gene>
<evidence type="ECO:0000256" key="1">
    <source>
        <dbReference type="SAM" id="Phobius"/>
    </source>
</evidence>
<name>A0ABR3J7E4_9AGAR</name>
<accession>A0ABR3J7E4</accession>
<dbReference type="EMBL" id="JASNQZ010000011">
    <property type="protein sequence ID" value="KAL0951575.1"/>
    <property type="molecule type" value="Genomic_DNA"/>
</dbReference>
<evidence type="ECO:0000313" key="3">
    <source>
        <dbReference type="EMBL" id="KAL0951575.1"/>
    </source>
</evidence>
<reference evidence="4" key="1">
    <citation type="submission" date="2024-06" db="EMBL/GenBank/DDBJ databases">
        <title>Multi-omics analyses provide insights into the biosynthesis of the anticancer antibiotic pleurotin in Hohenbuehelia grisea.</title>
        <authorList>
            <person name="Weaver J.A."/>
            <person name="Alberti F."/>
        </authorList>
    </citation>
    <scope>NUCLEOTIDE SEQUENCE [LARGE SCALE GENOMIC DNA]</scope>
    <source>
        <strain evidence="4">T-177</strain>
    </source>
</reference>
<dbReference type="Pfam" id="PF20153">
    <property type="entry name" value="DUF6535"/>
    <property type="match status" value="1"/>
</dbReference>
<keyword evidence="1" id="KW-1133">Transmembrane helix</keyword>
<protein>
    <recommendedName>
        <fullName evidence="2">DUF6535 domain-containing protein</fullName>
    </recommendedName>
</protein>
<dbReference type="Proteomes" id="UP001556367">
    <property type="component" value="Unassembled WGS sequence"/>
</dbReference>
<organism evidence="3 4">
    <name type="scientific">Hohenbuehelia grisea</name>
    <dbReference type="NCBI Taxonomy" id="104357"/>
    <lineage>
        <taxon>Eukaryota</taxon>
        <taxon>Fungi</taxon>
        <taxon>Dikarya</taxon>
        <taxon>Basidiomycota</taxon>
        <taxon>Agaricomycotina</taxon>
        <taxon>Agaricomycetes</taxon>
        <taxon>Agaricomycetidae</taxon>
        <taxon>Agaricales</taxon>
        <taxon>Pleurotineae</taxon>
        <taxon>Pleurotaceae</taxon>
        <taxon>Hohenbuehelia</taxon>
    </lineage>
</organism>
<feature type="transmembrane region" description="Helical" evidence="1">
    <location>
        <begin position="39"/>
        <end position="61"/>
    </location>
</feature>
<comment type="caution">
    <text evidence="3">The sequence shown here is derived from an EMBL/GenBank/DDBJ whole genome shotgun (WGS) entry which is preliminary data.</text>
</comment>
<keyword evidence="1" id="KW-0812">Transmembrane</keyword>
<proteinExistence type="predicted"/>
<evidence type="ECO:0000259" key="2">
    <source>
        <dbReference type="Pfam" id="PF20153"/>
    </source>
</evidence>
<evidence type="ECO:0000313" key="4">
    <source>
        <dbReference type="Proteomes" id="UP001556367"/>
    </source>
</evidence>